<evidence type="ECO:0000313" key="3">
    <source>
        <dbReference type="EMBL" id="MDQ0205257.1"/>
    </source>
</evidence>
<protein>
    <recommendedName>
        <fullName evidence="1">Putative membrane protein insertion efficiency factor</fullName>
    </recommendedName>
</protein>
<dbReference type="SMART" id="SM01234">
    <property type="entry name" value="Haemolytic"/>
    <property type="match status" value="1"/>
</dbReference>
<feature type="region of interest" description="Disordered" evidence="2">
    <location>
        <begin position="66"/>
        <end position="86"/>
    </location>
</feature>
<dbReference type="HAMAP" id="MF_00386">
    <property type="entry name" value="UPF0161_YidD"/>
    <property type="match status" value="1"/>
</dbReference>
<accession>A0ABT9YDJ0</accession>
<dbReference type="PANTHER" id="PTHR33383">
    <property type="entry name" value="MEMBRANE PROTEIN INSERTION EFFICIENCY FACTOR-RELATED"/>
    <property type="match status" value="1"/>
</dbReference>
<keyword evidence="4" id="KW-1185">Reference proteome</keyword>
<reference evidence="3 4" key="1">
    <citation type="submission" date="2023-07" db="EMBL/GenBank/DDBJ databases">
        <title>Genomic Encyclopedia of Type Strains, Phase IV (KMG-IV): sequencing the most valuable type-strain genomes for metagenomic binning, comparative biology and taxonomic classification.</title>
        <authorList>
            <person name="Goeker M."/>
        </authorList>
    </citation>
    <scope>NUCLEOTIDE SEQUENCE [LARGE SCALE GENOMIC DNA]</scope>
    <source>
        <strain evidence="3 4">DSM 19154</strain>
    </source>
</reference>
<comment type="similarity">
    <text evidence="1">Belongs to the UPF0161 family.</text>
</comment>
<dbReference type="InterPro" id="IPR002696">
    <property type="entry name" value="Membr_insert_effic_factor_YidD"/>
</dbReference>
<proteinExistence type="inferred from homology"/>
<dbReference type="PANTHER" id="PTHR33383:SF1">
    <property type="entry name" value="MEMBRANE PROTEIN INSERTION EFFICIENCY FACTOR-RELATED"/>
    <property type="match status" value="1"/>
</dbReference>
<comment type="function">
    <text evidence="1">Could be involved in insertion of integral membrane proteins into the membrane.</text>
</comment>
<evidence type="ECO:0000256" key="1">
    <source>
        <dbReference type="HAMAP-Rule" id="MF_00386"/>
    </source>
</evidence>
<organism evidence="3 4">
    <name type="scientific">Alkalicoccobacillus murimartini</name>
    <dbReference type="NCBI Taxonomy" id="171685"/>
    <lineage>
        <taxon>Bacteria</taxon>
        <taxon>Bacillati</taxon>
        <taxon>Bacillota</taxon>
        <taxon>Bacilli</taxon>
        <taxon>Bacillales</taxon>
        <taxon>Bacillaceae</taxon>
        <taxon>Alkalicoccobacillus</taxon>
    </lineage>
</organism>
<sequence>MSVLKTLILGIIRFYRRFISSWTPPSCRFYPTCSQYGMTVVSRFGAAKGTWLIIKRMVKCHPFHPGGIDMPPGEEDSDHSGCNHSH</sequence>
<dbReference type="EMBL" id="JAUSUA010000001">
    <property type="protein sequence ID" value="MDQ0205257.1"/>
    <property type="molecule type" value="Genomic_DNA"/>
</dbReference>
<name>A0ABT9YDJ0_9BACI</name>
<evidence type="ECO:0000256" key="2">
    <source>
        <dbReference type="SAM" id="MobiDB-lite"/>
    </source>
</evidence>
<evidence type="ECO:0000313" key="4">
    <source>
        <dbReference type="Proteomes" id="UP001225034"/>
    </source>
</evidence>
<comment type="subcellular location">
    <subcellularLocation>
        <location evidence="1">Cell membrane</location>
        <topology evidence="1">Peripheral membrane protein</topology>
        <orientation evidence="1">Cytoplasmic side</orientation>
    </subcellularLocation>
</comment>
<gene>
    <name evidence="3" type="ORF">J2S05_000031</name>
</gene>
<keyword evidence="1" id="KW-0472">Membrane</keyword>
<dbReference type="NCBIfam" id="TIGR00278">
    <property type="entry name" value="membrane protein insertion efficiency factor YidD"/>
    <property type="match status" value="1"/>
</dbReference>
<dbReference type="Proteomes" id="UP001225034">
    <property type="component" value="Unassembled WGS sequence"/>
</dbReference>
<dbReference type="Pfam" id="PF01809">
    <property type="entry name" value="YidD"/>
    <property type="match status" value="1"/>
</dbReference>
<keyword evidence="1" id="KW-1003">Cell membrane</keyword>
<comment type="caution">
    <text evidence="3">The sequence shown here is derived from an EMBL/GenBank/DDBJ whole genome shotgun (WGS) entry which is preliminary data.</text>
</comment>